<evidence type="ECO:0008006" key="6">
    <source>
        <dbReference type="Google" id="ProtNLM"/>
    </source>
</evidence>
<keyword evidence="5" id="KW-1185">Reference proteome</keyword>
<sequence length="304" mass="33784">MLENGKTKPKVFSNDPEGFQQLLTWLNRHYVSSVHACMEATSIYGEALAEFLYQADFTISVVNPARIKGFAKGELLRTKTDKVDASLIARFCLAIRPPVPVPLPPSVKELQALLRRLESLMEIQQQEKNRLETATGAIAASIKSHLDYLEQSIEQTKQLIEDHFDLHPTLKQQRDELTTIPGIAEHSAAVVLGEIGNVQSYQNARQVAAHAGLTPVERSSGSSVHGKPRLSRMGNARLRNGLYWPAIVAMRHNPLLKAFSERLLSHGKAKMQVIGAVMRKLLHLAFGILKSQKPFDPNFLSTTP</sequence>
<proteinExistence type="predicted"/>
<evidence type="ECO:0000256" key="1">
    <source>
        <dbReference type="SAM" id="Coils"/>
    </source>
</evidence>
<dbReference type="InterPro" id="IPR002525">
    <property type="entry name" value="Transp_IS110-like_N"/>
</dbReference>
<evidence type="ECO:0000313" key="4">
    <source>
        <dbReference type="EMBL" id="NQE37987.1"/>
    </source>
</evidence>
<feature type="domain" description="Transposase IS110-like N-terminal" evidence="2">
    <location>
        <begin position="10"/>
        <end position="133"/>
    </location>
</feature>
<name>A0ABX2D5S1_9CYAN</name>
<dbReference type="PANTHER" id="PTHR33055:SF3">
    <property type="entry name" value="PUTATIVE TRANSPOSASE FOR IS117-RELATED"/>
    <property type="match status" value="1"/>
</dbReference>
<dbReference type="EMBL" id="SRRZ01000168">
    <property type="protein sequence ID" value="NQE37987.1"/>
    <property type="molecule type" value="Genomic_DNA"/>
</dbReference>
<feature type="domain" description="Transposase IS116/IS110/IS902 C-terminal" evidence="3">
    <location>
        <begin position="176"/>
        <end position="259"/>
    </location>
</feature>
<dbReference type="NCBIfam" id="NF033542">
    <property type="entry name" value="transpos_IS110"/>
    <property type="match status" value="1"/>
</dbReference>
<comment type="caution">
    <text evidence="4">The sequence shown here is derived from an EMBL/GenBank/DDBJ whole genome shotgun (WGS) entry which is preliminary data.</text>
</comment>
<dbReference type="PANTHER" id="PTHR33055">
    <property type="entry name" value="TRANSPOSASE FOR INSERTION SEQUENCE ELEMENT IS1111A"/>
    <property type="match status" value="1"/>
</dbReference>
<evidence type="ECO:0000259" key="3">
    <source>
        <dbReference type="Pfam" id="PF02371"/>
    </source>
</evidence>
<protein>
    <recommendedName>
        <fullName evidence="6">Transposase</fullName>
    </recommendedName>
</protein>
<dbReference type="Pfam" id="PF02371">
    <property type="entry name" value="Transposase_20"/>
    <property type="match status" value="1"/>
</dbReference>
<evidence type="ECO:0000259" key="2">
    <source>
        <dbReference type="Pfam" id="PF01548"/>
    </source>
</evidence>
<organism evidence="4 5">
    <name type="scientific">Microcoleus asticus IPMA8</name>
    <dbReference type="NCBI Taxonomy" id="2563858"/>
    <lineage>
        <taxon>Bacteria</taxon>
        <taxon>Bacillati</taxon>
        <taxon>Cyanobacteriota</taxon>
        <taxon>Cyanophyceae</taxon>
        <taxon>Oscillatoriophycideae</taxon>
        <taxon>Oscillatoriales</taxon>
        <taxon>Microcoleaceae</taxon>
        <taxon>Microcoleus</taxon>
        <taxon>Microcoleus asticus</taxon>
    </lineage>
</organism>
<evidence type="ECO:0000313" key="5">
    <source>
        <dbReference type="Proteomes" id="UP000702425"/>
    </source>
</evidence>
<dbReference type="Proteomes" id="UP000702425">
    <property type="component" value="Unassembled WGS sequence"/>
</dbReference>
<dbReference type="InterPro" id="IPR047650">
    <property type="entry name" value="Transpos_IS110"/>
</dbReference>
<accession>A0ABX2D5S1</accession>
<gene>
    <name evidence="4" type="ORF">E5S67_05769</name>
</gene>
<keyword evidence="1" id="KW-0175">Coiled coil</keyword>
<reference evidence="4 5" key="1">
    <citation type="journal article" date="2020" name="Sci. Rep.">
        <title>A novel cyanobacterial geosmin producer, revising GeoA distribution and dispersion patterns in Bacteria.</title>
        <authorList>
            <person name="Churro C."/>
            <person name="Semedo-Aguiar A.P."/>
            <person name="Silva A.D."/>
            <person name="Pereira-Leal J.B."/>
            <person name="Leite R.B."/>
        </authorList>
    </citation>
    <scope>NUCLEOTIDE SEQUENCE [LARGE SCALE GENOMIC DNA]</scope>
    <source>
        <strain evidence="4 5">IPMA8</strain>
    </source>
</reference>
<dbReference type="InterPro" id="IPR003346">
    <property type="entry name" value="Transposase_20"/>
</dbReference>
<feature type="coiled-coil region" evidence="1">
    <location>
        <begin position="107"/>
        <end position="134"/>
    </location>
</feature>
<dbReference type="Pfam" id="PF01548">
    <property type="entry name" value="DEDD_Tnp_IS110"/>
    <property type="match status" value="1"/>
</dbReference>